<dbReference type="SUPFAM" id="SSF53850">
    <property type="entry name" value="Periplasmic binding protein-like II"/>
    <property type="match status" value="1"/>
</dbReference>
<accession>A0A1W1Y0A1</accession>
<feature type="chain" id="PRO_5012980943" evidence="4">
    <location>
        <begin position="22"/>
        <end position="296"/>
    </location>
</feature>
<evidence type="ECO:0000259" key="6">
    <source>
        <dbReference type="SMART" id="SM00079"/>
    </source>
</evidence>
<protein>
    <submittedName>
        <fullName evidence="7">Amino acid ABC transporter substrate-binding protein, PAAT family</fullName>
    </submittedName>
</protein>
<dbReference type="InterPro" id="IPR001320">
    <property type="entry name" value="Iontro_rcpt_C"/>
</dbReference>
<dbReference type="GO" id="GO:0030288">
    <property type="term" value="C:outer membrane-bounded periplasmic space"/>
    <property type="evidence" value="ECO:0007669"/>
    <property type="project" value="TreeGrafter"/>
</dbReference>
<dbReference type="Gene3D" id="3.40.190.10">
    <property type="entry name" value="Periplasmic binding protein-like II"/>
    <property type="match status" value="2"/>
</dbReference>
<gene>
    <name evidence="7" type="ORF">SAMN02745857_03920</name>
</gene>
<dbReference type="PANTHER" id="PTHR30085">
    <property type="entry name" value="AMINO ACID ABC TRANSPORTER PERMEASE"/>
    <property type="match status" value="1"/>
</dbReference>
<dbReference type="SMART" id="SM00079">
    <property type="entry name" value="PBPe"/>
    <property type="match status" value="1"/>
</dbReference>
<name>A0A1W1Y0A1_9NEIS</name>
<keyword evidence="3 4" id="KW-0732">Signal</keyword>
<dbReference type="GO" id="GO:0016020">
    <property type="term" value="C:membrane"/>
    <property type="evidence" value="ECO:0007669"/>
    <property type="project" value="InterPro"/>
</dbReference>
<keyword evidence="8" id="KW-1185">Reference proteome</keyword>
<dbReference type="GO" id="GO:0006865">
    <property type="term" value="P:amino acid transport"/>
    <property type="evidence" value="ECO:0007669"/>
    <property type="project" value="TreeGrafter"/>
</dbReference>
<dbReference type="RefSeq" id="WP_084092847.1">
    <property type="nucleotide sequence ID" value="NZ_FWXD01000037.1"/>
</dbReference>
<dbReference type="PROSITE" id="PS51257">
    <property type="entry name" value="PROKAR_LIPOPROTEIN"/>
    <property type="match status" value="1"/>
</dbReference>
<feature type="signal peptide" evidence="4">
    <location>
        <begin position="1"/>
        <end position="21"/>
    </location>
</feature>
<reference evidence="7 8" key="1">
    <citation type="submission" date="2017-04" db="EMBL/GenBank/DDBJ databases">
        <authorList>
            <person name="Afonso C.L."/>
            <person name="Miller P.J."/>
            <person name="Scott M.A."/>
            <person name="Spackman E."/>
            <person name="Goraichik I."/>
            <person name="Dimitrov K.M."/>
            <person name="Suarez D.L."/>
            <person name="Swayne D.E."/>
        </authorList>
    </citation>
    <scope>NUCLEOTIDE SEQUENCE [LARGE SCALE GENOMIC DNA]</scope>
    <source>
        <strain evidence="7 8">DSM 23236</strain>
    </source>
</reference>
<dbReference type="EMBL" id="FWXD01000037">
    <property type="protein sequence ID" value="SMC29562.1"/>
    <property type="molecule type" value="Genomic_DNA"/>
</dbReference>
<dbReference type="InterPro" id="IPR051455">
    <property type="entry name" value="Bact_solute-bind_prot3"/>
</dbReference>
<dbReference type="PANTHER" id="PTHR30085:SF2">
    <property type="entry name" value="GLUTAMATE_ASPARTATE IMPORT SOLUTE-BINDING PROTEIN"/>
    <property type="match status" value="1"/>
</dbReference>
<dbReference type="Pfam" id="PF00497">
    <property type="entry name" value="SBP_bac_3"/>
    <property type="match status" value="1"/>
</dbReference>
<sequence>MRKLIPLVAALTTVFACTAQAEELTGTLKKIKDSGTIVVGVRDASQPFSYLVGNKQYVGYSVDLCNHIVDAVQKSLKLKTLEVTYQPVTSSTRIPLMQNGTIDLECGSTTNSIERQKQVAFGVNMFLVNVRMAVKASSGIKSVADLNGKPVVTTTGTTSDRYIKQHEAGQKIDVKNLYGKDHDESFLMLETDRAAAFVMDDTLLFGKIANARNPKDFAVVGEVLSSEPYGIMLRKDDPQFKKLVDDTLTKIYKSDEIQKIYAKWFTSPIPPKNINLNMPMSDKLKQQFANPTDKGV</sequence>
<comment type="similarity">
    <text evidence="1">Belongs to the bacterial solute-binding protein 3 family.</text>
</comment>
<feature type="domain" description="Solute-binding protein family 3/N-terminal" evidence="5">
    <location>
        <begin position="36"/>
        <end position="268"/>
    </location>
</feature>
<dbReference type="OrthoDB" id="7240770at2"/>
<evidence type="ECO:0000256" key="3">
    <source>
        <dbReference type="ARBA" id="ARBA00022729"/>
    </source>
</evidence>
<dbReference type="GO" id="GO:0015276">
    <property type="term" value="F:ligand-gated monoatomic ion channel activity"/>
    <property type="evidence" value="ECO:0007669"/>
    <property type="project" value="InterPro"/>
</dbReference>
<organism evidence="7 8">
    <name type="scientific">Andreprevotia lacus DSM 23236</name>
    <dbReference type="NCBI Taxonomy" id="1121001"/>
    <lineage>
        <taxon>Bacteria</taxon>
        <taxon>Pseudomonadati</taxon>
        <taxon>Pseudomonadota</taxon>
        <taxon>Betaproteobacteria</taxon>
        <taxon>Neisseriales</taxon>
        <taxon>Chitinibacteraceae</taxon>
        <taxon>Andreprevotia</taxon>
    </lineage>
</organism>
<dbReference type="Proteomes" id="UP000192761">
    <property type="component" value="Unassembled WGS sequence"/>
</dbReference>
<keyword evidence="2" id="KW-0813">Transport</keyword>
<evidence type="ECO:0000313" key="8">
    <source>
        <dbReference type="Proteomes" id="UP000192761"/>
    </source>
</evidence>
<evidence type="ECO:0000313" key="7">
    <source>
        <dbReference type="EMBL" id="SMC29562.1"/>
    </source>
</evidence>
<evidence type="ECO:0000256" key="4">
    <source>
        <dbReference type="SAM" id="SignalP"/>
    </source>
</evidence>
<dbReference type="AlphaFoldDB" id="A0A1W1Y0A1"/>
<evidence type="ECO:0000256" key="2">
    <source>
        <dbReference type="ARBA" id="ARBA00022448"/>
    </source>
</evidence>
<dbReference type="STRING" id="1121001.SAMN02745857_03920"/>
<feature type="domain" description="Ionotropic glutamate receptor C-terminal" evidence="6">
    <location>
        <begin position="36"/>
        <end position="267"/>
    </location>
</feature>
<dbReference type="GO" id="GO:0005576">
    <property type="term" value="C:extracellular region"/>
    <property type="evidence" value="ECO:0007669"/>
    <property type="project" value="TreeGrafter"/>
</dbReference>
<evidence type="ECO:0000259" key="5">
    <source>
        <dbReference type="SMART" id="SM00062"/>
    </source>
</evidence>
<dbReference type="InterPro" id="IPR001638">
    <property type="entry name" value="Solute-binding_3/MltF_N"/>
</dbReference>
<dbReference type="SMART" id="SM00062">
    <property type="entry name" value="PBPb"/>
    <property type="match status" value="1"/>
</dbReference>
<dbReference type="CDD" id="cd13688">
    <property type="entry name" value="PBP2_GltI_DEBP"/>
    <property type="match status" value="1"/>
</dbReference>
<proteinExistence type="inferred from homology"/>
<evidence type="ECO:0000256" key="1">
    <source>
        <dbReference type="ARBA" id="ARBA00010333"/>
    </source>
</evidence>